<gene>
    <name evidence="1" type="ORF">GS601_02800</name>
</gene>
<dbReference type="Proteomes" id="UP000646053">
    <property type="component" value="Unassembled WGS sequence"/>
</dbReference>
<dbReference type="AlphaFoldDB" id="A0A8J7YX17"/>
<evidence type="ECO:0000313" key="1">
    <source>
        <dbReference type="EMBL" id="NDJ16227.1"/>
    </source>
</evidence>
<comment type="caution">
    <text evidence="1">The sequence shown here is derived from an EMBL/GenBank/DDBJ whole genome shotgun (WGS) entry which is preliminary data.</text>
</comment>
<accession>A0A8J7YX17</accession>
<name>A0A8J7YX17_9CYAN</name>
<sequence>MLLSLSIADGRSQLSPTRNERCQRVVDRLANQVSRLAAIAPLDPCHKIIPS</sequence>
<dbReference type="EMBL" id="WVIE01000002">
    <property type="protein sequence ID" value="NDJ16227.1"/>
    <property type="molecule type" value="Genomic_DNA"/>
</dbReference>
<evidence type="ECO:0000313" key="2">
    <source>
        <dbReference type="Proteomes" id="UP000646053"/>
    </source>
</evidence>
<proteinExistence type="predicted"/>
<dbReference type="RefSeq" id="WP_162421722.1">
    <property type="nucleotide sequence ID" value="NZ_WVIE01000002.1"/>
</dbReference>
<keyword evidence="2" id="KW-1185">Reference proteome</keyword>
<organism evidence="1 2">
    <name type="scientific">Myxacorys almedinensis A</name>
    <dbReference type="NCBI Taxonomy" id="2690445"/>
    <lineage>
        <taxon>Bacteria</taxon>
        <taxon>Bacillati</taxon>
        <taxon>Cyanobacteriota</taxon>
        <taxon>Cyanophyceae</taxon>
        <taxon>Leptolyngbyales</taxon>
        <taxon>Leptolyngbyaceae</taxon>
        <taxon>Myxacorys</taxon>
        <taxon>Myxacorys almedinensis</taxon>
    </lineage>
</organism>
<reference evidence="1" key="1">
    <citation type="submission" date="2019-12" db="EMBL/GenBank/DDBJ databases">
        <title>High-Quality draft genome sequences of three cyanobacteria isolated from the limestone walls of the Old Cathedral of Coimbra.</title>
        <authorList>
            <person name="Tiago I."/>
            <person name="Soares F."/>
            <person name="Portugal A."/>
        </authorList>
    </citation>
    <scope>NUCLEOTIDE SEQUENCE</scope>
    <source>
        <strain evidence="1">A</strain>
    </source>
</reference>
<protein>
    <submittedName>
        <fullName evidence="1">Uncharacterized protein</fullName>
    </submittedName>
</protein>